<feature type="transmembrane region" description="Helical" evidence="1">
    <location>
        <begin position="12"/>
        <end position="31"/>
    </location>
</feature>
<evidence type="ECO:0000313" key="4">
    <source>
        <dbReference type="Proteomes" id="UP001254488"/>
    </source>
</evidence>
<feature type="domain" description="HTH LytTR-type" evidence="2">
    <location>
        <begin position="168"/>
        <end position="262"/>
    </location>
</feature>
<accession>A0ABU2YAS7</accession>
<keyword evidence="1" id="KW-1133">Transmembrane helix</keyword>
<proteinExistence type="predicted"/>
<dbReference type="InterPro" id="IPR007492">
    <property type="entry name" value="LytTR_DNA-bd_dom"/>
</dbReference>
<keyword evidence="3" id="KW-0238">DNA-binding</keyword>
<dbReference type="SMART" id="SM00850">
    <property type="entry name" value="LytTR"/>
    <property type="match status" value="1"/>
</dbReference>
<evidence type="ECO:0000259" key="2">
    <source>
        <dbReference type="PROSITE" id="PS50930"/>
    </source>
</evidence>
<organism evidence="3 4">
    <name type="scientific">Patiriisocius hiemis</name>
    <dbReference type="NCBI Taxonomy" id="3075604"/>
    <lineage>
        <taxon>Bacteria</taxon>
        <taxon>Pseudomonadati</taxon>
        <taxon>Bacteroidota</taxon>
        <taxon>Flavobacteriia</taxon>
        <taxon>Flavobacteriales</taxon>
        <taxon>Flavobacteriaceae</taxon>
        <taxon>Patiriisocius</taxon>
    </lineage>
</organism>
<reference evidence="3 4" key="1">
    <citation type="submission" date="2023-09" db="EMBL/GenBank/DDBJ databases">
        <authorList>
            <person name="Rey-Velasco X."/>
        </authorList>
    </citation>
    <scope>NUCLEOTIDE SEQUENCE [LARGE SCALE GENOMIC DNA]</scope>
    <source>
        <strain evidence="3 4">W242</strain>
    </source>
</reference>
<dbReference type="Gene3D" id="2.40.50.1020">
    <property type="entry name" value="LytTr DNA-binding domain"/>
    <property type="match status" value="1"/>
</dbReference>
<evidence type="ECO:0000313" key="3">
    <source>
        <dbReference type="EMBL" id="MDT0554951.1"/>
    </source>
</evidence>
<dbReference type="Pfam" id="PF04397">
    <property type="entry name" value="LytTR"/>
    <property type="match status" value="1"/>
</dbReference>
<dbReference type="PROSITE" id="PS50930">
    <property type="entry name" value="HTH_LYTTR"/>
    <property type="match status" value="1"/>
</dbReference>
<feature type="transmembrane region" description="Helical" evidence="1">
    <location>
        <begin position="117"/>
        <end position="142"/>
    </location>
</feature>
<evidence type="ECO:0000256" key="1">
    <source>
        <dbReference type="SAM" id="Phobius"/>
    </source>
</evidence>
<dbReference type="GO" id="GO:0003677">
    <property type="term" value="F:DNA binding"/>
    <property type="evidence" value="ECO:0007669"/>
    <property type="project" value="UniProtKB-KW"/>
</dbReference>
<keyword evidence="4" id="KW-1185">Reference proteome</keyword>
<sequence length="265" mass="30755">MKYKYPFDYAVKNHILIGVGLAIWIFVFLYFTEPLDVHEFGATEKLIYLPIYGLVGALAYLIILPFQSFLYRSNRENWFIQSEFLFTLLFVVFGLLVTRSVYLYVIIAGEPNPYSLWYFITSIFLPAISTILPIVLIGRFALGKYREKKIEDSKIEITGDGTYEGLRLEFKELIAVKADDNYVEVFFEQGAVLKKQLIRNKLSVVAHELPELLKTHRSYLVNPIHFRQWNNQNGKLSMYLSHEIEVPVSRTFTTSVKEAIQLATK</sequence>
<name>A0ABU2YAS7_9FLAO</name>
<keyword evidence="1" id="KW-0812">Transmembrane</keyword>
<keyword evidence="1" id="KW-0472">Membrane</keyword>
<comment type="caution">
    <text evidence="3">The sequence shown here is derived from an EMBL/GenBank/DDBJ whole genome shotgun (WGS) entry which is preliminary data.</text>
</comment>
<dbReference type="Proteomes" id="UP001254488">
    <property type="component" value="Unassembled WGS sequence"/>
</dbReference>
<dbReference type="RefSeq" id="WP_311331906.1">
    <property type="nucleotide sequence ID" value="NZ_JAVRHZ010000001.1"/>
</dbReference>
<protein>
    <submittedName>
        <fullName evidence="3">LytTR family DNA-binding domain-containing protein</fullName>
    </submittedName>
</protein>
<gene>
    <name evidence="3" type="ORF">RM538_02980</name>
</gene>
<dbReference type="EMBL" id="JAVRHZ010000001">
    <property type="protein sequence ID" value="MDT0554951.1"/>
    <property type="molecule type" value="Genomic_DNA"/>
</dbReference>
<feature type="transmembrane region" description="Helical" evidence="1">
    <location>
        <begin position="51"/>
        <end position="72"/>
    </location>
</feature>
<feature type="transmembrane region" description="Helical" evidence="1">
    <location>
        <begin position="84"/>
        <end position="105"/>
    </location>
</feature>